<reference evidence="2 3" key="1">
    <citation type="submission" date="2020-01" db="EMBL/GenBank/DDBJ databases">
        <authorList>
            <consortium name="DOE Joint Genome Institute"/>
            <person name="Haridas S."/>
            <person name="Albert R."/>
            <person name="Binder M."/>
            <person name="Bloem J."/>
            <person name="Labutti K."/>
            <person name="Salamov A."/>
            <person name="Andreopoulos B."/>
            <person name="Baker S.E."/>
            <person name="Barry K."/>
            <person name="Bills G."/>
            <person name="Bluhm B.H."/>
            <person name="Cannon C."/>
            <person name="Castanera R."/>
            <person name="Culley D.E."/>
            <person name="Daum C."/>
            <person name="Ezra D."/>
            <person name="Gonzalez J.B."/>
            <person name="Henrissat B."/>
            <person name="Kuo A."/>
            <person name="Liang C."/>
            <person name="Lipzen A."/>
            <person name="Lutzoni F."/>
            <person name="Magnuson J."/>
            <person name="Mondo S."/>
            <person name="Nolan M."/>
            <person name="Ohm R."/>
            <person name="Pangilinan J."/>
            <person name="Park H.-J.H."/>
            <person name="Ramirez L."/>
            <person name="Alfaro M."/>
            <person name="Sun H."/>
            <person name="Tritt A."/>
            <person name="Yoshinaga Y."/>
            <person name="Zwiers L.-H.L."/>
            <person name="Turgeon B.G."/>
            <person name="Goodwin S.B."/>
            <person name="Spatafora J.W."/>
            <person name="Crous P.W."/>
            <person name="Grigoriev I.V."/>
        </authorList>
    </citation>
    <scope>NUCLEOTIDE SEQUENCE [LARGE SCALE GENOMIC DNA]</scope>
    <source>
        <strain evidence="2 3">CBS 611.86</strain>
    </source>
</reference>
<evidence type="ECO:0000313" key="3">
    <source>
        <dbReference type="Proteomes" id="UP000481861"/>
    </source>
</evidence>
<dbReference type="Gene3D" id="3.40.250.10">
    <property type="entry name" value="Rhodanese-like domain"/>
    <property type="match status" value="1"/>
</dbReference>
<accession>A0A7C8I7M9</accession>
<dbReference type="SUPFAM" id="SSF52821">
    <property type="entry name" value="Rhodanese/Cell cycle control phosphatase"/>
    <property type="match status" value="1"/>
</dbReference>
<dbReference type="CDD" id="cd00158">
    <property type="entry name" value="RHOD"/>
    <property type="match status" value="1"/>
</dbReference>
<dbReference type="InterPro" id="IPR036873">
    <property type="entry name" value="Rhodanese-like_dom_sf"/>
</dbReference>
<feature type="non-terminal residue" evidence="2">
    <location>
        <position position="77"/>
    </location>
</feature>
<evidence type="ECO:0000259" key="1">
    <source>
        <dbReference type="PROSITE" id="PS50206"/>
    </source>
</evidence>
<dbReference type="Pfam" id="PF00581">
    <property type="entry name" value="Rhodanese"/>
    <property type="match status" value="1"/>
</dbReference>
<feature type="domain" description="Rhodanese" evidence="1">
    <location>
        <begin position="3"/>
        <end position="77"/>
    </location>
</feature>
<proteinExistence type="predicted"/>
<dbReference type="InterPro" id="IPR052367">
    <property type="entry name" value="Thiosulfate_ST/Rhodanese-like"/>
</dbReference>
<dbReference type="AlphaFoldDB" id="A0A7C8I7M9"/>
<dbReference type="PROSITE" id="PS50206">
    <property type="entry name" value="RHODANESE_3"/>
    <property type="match status" value="1"/>
</dbReference>
<sequence length="77" mass="8360">QELLIDVRSPAEFATGALATNTTSAVNIEYQLIDQLPQIYSARGIEVGKSDAITLYCRSGRRSNLALQTLKGLGYTN</sequence>
<name>A0A7C8I7M9_9PLEO</name>
<dbReference type="InterPro" id="IPR001763">
    <property type="entry name" value="Rhodanese-like_dom"/>
</dbReference>
<dbReference type="Proteomes" id="UP000481861">
    <property type="component" value="Unassembled WGS sequence"/>
</dbReference>
<comment type="caution">
    <text evidence="2">The sequence shown here is derived from an EMBL/GenBank/DDBJ whole genome shotgun (WGS) entry which is preliminary data.</text>
</comment>
<dbReference type="PANTHER" id="PTHR45431">
    <property type="entry name" value="RHODANESE-LIKE DOMAIN-CONTAINING PROTEIN 15, CHLOROPLASTIC"/>
    <property type="match status" value="1"/>
</dbReference>
<dbReference type="OrthoDB" id="361797at2759"/>
<gene>
    <name evidence="2" type="ORF">BDV95DRAFT_443618</name>
</gene>
<organism evidence="2 3">
    <name type="scientific">Massariosphaeria phaeospora</name>
    <dbReference type="NCBI Taxonomy" id="100035"/>
    <lineage>
        <taxon>Eukaryota</taxon>
        <taxon>Fungi</taxon>
        <taxon>Dikarya</taxon>
        <taxon>Ascomycota</taxon>
        <taxon>Pezizomycotina</taxon>
        <taxon>Dothideomycetes</taxon>
        <taxon>Pleosporomycetidae</taxon>
        <taxon>Pleosporales</taxon>
        <taxon>Pleosporales incertae sedis</taxon>
        <taxon>Massariosphaeria</taxon>
    </lineage>
</organism>
<evidence type="ECO:0000313" key="2">
    <source>
        <dbReference type="EMBL" id="KAF2872688.1"/>
    </source>
</evidence>
<dbReference type="PANTHER" id="PTHR45431:SF3">
    <property type="entry name" value="RHODANESE-LIKE DOMAIN-CONTAINING PROTEIN 15, CHLOROPLASTIC"/>
    <property type="match status" value="1"/>
</dbReference>
<protein>
    <recommendedName>
        <fullName evidence="1">Rhodanese domain-containing protein</fullName>
    </recommendedName>
</protein>
<feature type="non-terminal residue" evidence="2">
    <location>
        <position position="1"/>
    </location>
</feature>
<dbReference type="EMBL" id="JAADJZ010000009">
    <property type="protein sequence ID" value="KAF2872688.1"/>
    <property type="molecule type" value="Genomic_DNA"/>
</dbReference>
<keyword evidence="3" id="KW-1185">Reference proteome</keyword>